<dbReference type="Gene3D" id="3.40.5.30">
    <property type="entry name" value="(Trans)glycosidases - domain 2"/>
    <property type="match status" value="1"/>
</dbReference>
<dbReference type="OrthoDB" id="192870at2759"/>
<keyword evidence="3" id="KW-1185">Reference proteome</keyword>
<comment type="caution">
    <text evidence="2">The sequence shown here is derived from an EMBL/GenBank/DDBJ whole genome shotgun (WGS) entry which is preliminary data.</text>
</comment>
<accession>A0A812QDE3</accession>
<protein>
    <submittedName>
        <fullName evidence="2">Cht2 protein</fullName>
    </submittedName>
</protein>
<sequence length="159" mass="17328">GGHHSTLEYGRKSADQGKNILPARQLTMGVPFYGRHSRNGEWTTYEDLVQKHWPLKPDLDSVGAVDQGSSIGFNGVDTIRSKTAYALERELGGVMIWEVGQDCRLVPVVHGSTTHARTCPEDDASLLLAISGAITAAKRQRMRTAGWDPAQLADSNSEL</sequence>
<feature type="non-terminal residue" evidence="2">
    <location>
        <position position="159"/>
    </location>
</feature>
<dbReference type="InterPro" id="IPR001223">
    <property type="entry name" value="Glyco_hydro18_cat"/>
</dbReference>
<evidence type="ECO:0000259" key="1">
    <source>
        <dbReference type="PROSITE" id="PS51910"/>
    </source>
</evidence>
<dbReference type="Pfam" id="PF00704">
    <property type="entry name" value="Glyco_hydro_18"/>
    <property type="match status" value="1"/>
</dbReference>
<dbReference type="GO" id="GO:0005975">
    <property type="term" value="P:carbohydrate metabolic process"/>
    <property type="evidence" value="ECO:0007669"/>
    <property type="project" value="InterPro"/>
</dbReference>
<evidence type="ECO:0000313" key="2">
    <source>
        <dbReference type="EMBL" id="CAE7391408.1"/>
    </source>
</evidence>
<reference evidence="2" key="1">
    <citation type="submission" date="2021-02" db="EMBL/GenBank/DDBJ databases">
        <authorList>
            <person name="Dougan E. K."/>
            <person name="Rhodes N."/>
            <person name="Thang M."/>
            <person name="Chan C."/>
        </authorList>
    </citation>
    <scope>NUCLEOTIDE SEQUENCE</scope>
</reference>
<organism evidence="2 3">
    <name type="scientific">Symbiodinium pilosum</name>
    <name type="common">Dinoflagellate</name>
    <dbReference type="NCBI Taxonomy" id="2952"/>
    <lineage>
        <taxon>Eukaryota</taxon>
        <taxon>Sar</taxon>
        <taxon>Alveolata</taxon>
        <taxon>Dinophyceae</taxon>
        <taxon>Suessiales</taxon>
        <taxon>Symbiodiniaceae</taxon>
        <taxon>Symbiodinium</taxon>
    </lineage>
</organism>
<dbReference type="SUPFAM" id="SSF51445">
    <property type="entry name" value="(Trans)glycosidases"/>
    <property type="match status" value="1"/>
</dbReference>
<dbReference type="AlphaFoldDB" id="A0A812QDE3"/>
<dbReference type="InterPro" id="IPR017853">
    <property type="entry name" value="GH"/>
</dbReference>
<proteinExistence type="predicted"/>
<dbReference type="PROSITE" id="PS51910">
    <property type="entry name" value="GH18_2"/>
    <property type="match status" value="1"/>
</dbReference>
<gene>
    <name evidence="2" type="primary">Cht2</name>
    <name evidence="2" type="ORF">SPIL2461_LOCUS9601</name>
</gene>
<evidence type="ECO:0000313" key="3">
    <source>
        <dbReference type="Proteomes" id="UP000649617"/>
    </source>
</evidence>
<dbReference type="Proteomes" id="UP000649617">
    <property type="component" value="Unassembled WGS sequence"/>
</dbReference>
<dbReference type="Gene3D" id="3.20.20.80">
    <property type="entry name" value="Glycosidases"/>
    <property type="match status" value="1"/>
</dbReference>
<name>A0A812QDE3_SYMPI</name>
<dbReference type="EMBL" id="CAJNIZ010016914">
    <property type="protein sequence ID" value="CAE7391408.1"/>
    <property type="molecule type" value="Genomic_DNA"/>
</dbReference>
<feature type="domain" description="GH18" evidence="1">
    <location>
        <begin position="1"/>
        <end position="116"/>
    </location>
</feature>